<evidence type="ECO:0008006" key="4">
    <source>
        <dbReference type="Google" id="ProtNLM"/>
    </source>
</evidence>
<dbReference type="VEuPathDB" id="FungiDB:PSTT_00997"/>
<name>A0A2S4UFW8_9BASI</name>
<evidence type="ECO:0000313" key="2">
    <source>
        <dbReference type="EMBL" id="POV96096.1"/>
    </source>
</evidence>
<gene>
    <name evidence="2" type="ORF">PSHT_15324</name>
</gene>
<organism evidence="2 3">
    <name type="scientific">Puccinia striiformis</name>
    <dbReference type="NCBI Taxonomy" id="27350"/>
    <lineage>
        <taxon>Eukaryota</taxon>
        <taxon>Fungi</taxon>
        <taxon>Dikarya</taxon>
        <taxon>Basidiomycota</taxon>
        <taxon>Pucciniomycotina</taxon>
        <taxon>Pucciniomycetes</taxon>
        <taxon>Pucciniales</taxon>
        <taxon>Pucciniaceae</taxon>
        <taxon>Puccinia</taxon>
    </lineage>
</organism>
<sequence>MTSTNRPKRHKNNTSRMSTSEPPDPNENNQRDEYENEEEDINENENENENKNKNEHRIDAPKEDDEASGGRRPLTDEEQLQRAQRTYNNSVSACYKSCGGKISRPTHDTSCGNLNKHVATCLRRQSEASTTQSLLSLGITATGLINPKEVPQLCAEAARPFQALVDASHKAILHPTVLKHLPTRKAVSKDIHLLYSAIQDDYRSVLKAHKGALYLGVDAWQSPNGFDILGIVIYRLKEEEKGDFELEAMPLDFVQLCESHSGEYMAQTICGIVSNNATNNGVMVRELKRLKWARFKGDTQWIRCFAHVLNLIVQGILRPFGTQKKRLLTGCEPPILEGSQDLSQASSPILLTQFPSPPWFSRALPSL</sequence>
<comment type="caution">
    <text evidence="2">The sequence shown here is derived from an EMBL/GenBank/DDBJ whole genome shotgun (WGS) entry which is preliminary data.</text>
</comment>
<dbReference type="InterPro" id="IPR012337">
    <property type="entry name" value="RNaseH-like_sf"/>
</dbReference>
<feature type="compositionally biased region" description="Basic and acidic residues" evidence="1">
    <location>
        <begin position="48"/>
        <end position="61"/>
    </location>
</feature>
<reference evidence="3" key="3">
    <citation type="journal article" date="2018" name="Mol. Plant Microbe Interact.">
        <title>Genome sequence resources for the wheat stripe rust pathogen (Puccinia striiformis f. sp. tritici) and the barley stripe rust pathogen (Puccinia striiformis f. sp. hordei).</title>
        <authorList>
            <person name="Xia C."/>
            <person name="Wang M."/>
            <person name="Yin C."/>
            <person name="Cornejo O.E."/>
            <person name="Hulbert S.H."/>
            <person name="Chen X."/>
        </authorList>
    </citation>
    <scope>NUCLEOTIDE SEQUENCE [LARGE SCALE GENOMIC DNA]</scope>
    <source>
        <strain evidence="3">93TX-2</strain>
    </source>
</reference>
<dbReference type="GO" id="GO:0005634">
    <property type="term" value="C:nucleus"/>
    <property type="evidence" value="ECO:0007669"/>
    <property type="project" value="TreeGrafter"/>
</dbReference>
<dbReference type="EMBL" id="PKSM01000384">
    <property type="protein sequence ID" value="POV96096.1"/>
    <property type="molecule type" value="Genomic_DNA"/>
</dbReference>
<dbReference type="GO" id="GO:0006357">
    <property type="term" value="P:regulation of transcription by RNA polymerase II"/>
    <property type="evidence" value="ECO:0007669"/>
    <property type="project" value="TreeGrafter"/>
</dbReference>
<dbReference type="OrthoDB" id="2505635at2759"/>
<dbReference type="AlphaFoldDB" id="A0A2S4UFW8"/>
<dbReference type="PANTHER" id="PTHR46169">
    <property type="entry name" value="DNA REPLICATION-RELATED ELEMENT FACTOR, ISOFORM A"/>
    <property type="match status" value="1"/>
</dbReference>
<accession>A0A2S4UFW8</accession>
<dbReference type="VEuPathDB" id="FungiDB:PSHT_15324"/>
<reference evidence="2 3" key="1">
    <citation type="submission" date="2017-12" db="EMBL/GenBank/DDBJ databases">
        <title>Gene loss provides genomic basis for host adaptation in cereal stripe rust fungi.</title>
        <authorList>
            <person name="Xia C."/>
        </authorList>
    </citation>
    <scope>NUCLEOTIDE SEQUENCE [LARGE SCALE GENOMIC DNA]</scope>
    <source>
        <strain evidence="2 3">93TX-2</strain>
    </source>
</reference>
<dbReference type="PANTHER" id="PTHR46169:SF15">
    <property type="entry name" value="INNER CENTROMERE PROTEIN A-LIKE ISOFORM X1-RELATED"/>
    <property type="match status" value="1"/>
</dbReference>
<dbReference type="Proteomes" id="UP000238274">
    <property type="component" value="Unassembled WGS sequence"/>
</dbReference>
<evidence type="ECO:0000256" key="1">
    <source>
        <dbReference type="SAM" id="MobiDB-lite"/>
    </source>
</evidence>
<feature type="region of interest" description="Disordered" evidence="1">
    <location>
        <begin position="1"/>
        <end position="79"/>
    </location>
</feature>
<feature type="compositionally biased region" description="Basic residues" evidence="1">
    <location>
        <begin position="1"/>
        <end position="13"/>
    </location>
</feature>
<reference evidence="3" key="2">
    <citation type="journal article" date="2018" name="BMC Genomics">
        <title>Genomic insights into host adaptation between the wheat stripe rust pathogen (Puccinia striiformis f. sp. tritici) and the barley stripe rust pathogen (Puccinia striiformis f. sp. hordei).</title>
        <authorList>
            <person name="Xia C."/>
            <person name="Wang M."/>
            <person name="Yin C."/>
            <person name="Cornejo O.E."/>
            <person name="Hulbert S.H."/>
            <person name="Chen X."/>
        </authorList>
    </citation>
    <scope>NUCLEOTIDE SEQUENCE [LARGE SCALE GENOMIC DNA]</scope>
    <source>
        <strain evidence="3">93TX-2</strain>
    </source>
</reference>
<dbReference type="InterPro" id="IPR052717">
    <property type="entry name" value="Vacuolar_transposase_reg"/>
</dbReference>
<protein>
    <recommendedName>
        <fullName evidence="4">DUF659 domain-containing protein</fullName>
    </recommendedName>
</protein>
<evidence type="ECO:0000313" key="3">
    <source>
        <dbReference type="Proteomes" id="UP000238274"/>
    </source>
</evidence>
<dbReference type="SUPFAM" id="SSF53098">
    <property type="entry name" value="Ribonuclease H-like"/>
    <property type="match status" value="1"/>
</dbReference>
<feature type="compositionally biased region" description="Acidic residues" evidence="1">
    <location>
        <begin position="34"/>
        <end position="47"/>
    </location>
</feature>
<proteinExistence type="predicted"/>
<keyword evidence="3" id="KW-1185">Reference proteome</keyword>